<evidence type="ECO:0008006" key="3">
    <source>
        <dbReference type="Google" id="ProtNLM"/>
    </source>
</evidence>
<dbReference type="RefSeq" id="WP_034749108.1">
    <property type="nucleotide sequence ID" value="NZ_BAUT01000057.1"/>
</dbReference>
<gene>
    <name evidence="1" type="ORF">JCM9140_3762</name>
</gene>
<name>W4Q8A3_9BACI</name>
<proteinExistence type="predicted"/>
<evidence type="ECO:0000313" key="2">
    <source>
        <dbReference type="Proteomes" id="UP000018890"/>
    </source>
</evidence>
<accession>W4Q8A3</accession>
<evidence type="ECO:0000313" key="1">
    <source>
        <dbReference type="EMBL" id="GAE27609.1"/>
    </source>
</evidence>
<dbReference type="STRING" id="1236970.JCM9140_3762"/>
<dbReference type="EMBL" id="BAUT01000057">
    <property type="protein sequence ID" value="GAE27609.1"/>
    <property type="molecule type" value="Genomic_DNA"/>
</dbReference>
<dbReference type="InterPro" id="IPR017642">
    <property type="entry name" value="DNA_S_mod_DndB"/>
</dbReference>
<dbReference type="Pfam" id="PF14072">
    <property type="entry name" value="DndB"/>
    <property type="match status" value="1"/>
</dbReference>
<protein>
    <recommendedName>
        <fullName evidence="3">DNA sulfur modification protein DndB</fullName>
    </recommendedName>
</protein>
<reference evidence="1" key="1">
    <citation type="journal article" date="2014" name="Genome Announc.">
        <title>Draft Genome Sequences of Three Alkaliphilic Bacillus Strains, Bacillus wakoensis JCM 9140T, Bacillus akibai JCM 9157T, and Bacillus hemicellulosilyticus JCM 9152T.</title>
        <authorList>
            <person name="Yuki M."/>
            <person name="Oshima K."/>
            <person name="Suda W."/>
            <person name="Oshida Y."/>
            <person name="Kitamura K."/>
            <person name="Iida T."/>
            <person name="Hattori M."/>
            <person name="Ohkuma M."/>
        </authorList>
    </citation>
    <scope>NUCLEOTIDE SEQUENCE [LARGE SCALE GENOMIC DNA]</scope>
    <source>
        <strain evidence="1">JCM 9140</strain>
    </source>
</reference>
<dbReference type="Proteomes" id="UP000018890">
    <property type="component" value="Unassembled WGS sequence"/>
</dbReference>
<comment type="caution">
    <text evidence="1">The sequence shown here is derived from an EMBL/GenBank/DDBJ whole genome shotgun (WGS) entry which is preliminary data.</text>
</comment>
<dbReference type="CDD" id="cd16414">
    <property type="entry name" value="dndB_like"/>
    <property type="match status" value="1"/>
</dbReference>
<keyword evidence="2" id="KW-1185">Reference proteome</keyword>
<dbReference type="OrthoDB" id="2439680at2"/>
<sequence length="371" mass="43030">MNNDVTSTLSGHSYTQFSKDILVTQIPFFYLDTLFEVDDLVQRKLDVRKRNEISEFILDTIQDGTFYFSPFIFSARGAIEAKGDKWTITPGNKLYIIDGQHRASGLRLAIQKMEMHKVQLEMLAKNDVEIRKVDNIIQHLRNYQISLQIYLDIDQTAERQLFTDLNMERKDVHSGIVIKYDKRDVYSSLVKQISSQLKSRYEIEETSSRLTNQNSALTSLATMRKCLIALYEGNVRYKEGQPYYRNINPLEVEATSLLFFTIWTEIFPSEMNNRNKFVSGMTSVQVALALTVFYLTKQHKLTHKEAIHSLKILKTHCSWKHTDPLFAPYYDEQKKKLSRLSSTSAVSYLTETFLTIITEERGVIRAKTQAN</sequence>
<organism evidence="1 2">
    <name type="scientific">Halalkalibacter wakoensis JCM 9140</name>
    <dbReference type="NCBI Taxonomy" id="1236970"/>
    <lineage>
        <taxon>Bacteria</taxon>
        <taxon>Bacillati</taxon>
        <taxon>Bacillota</taxon>
        <taxon>Bacilli</taxon>
        <taxon>Bacillales</taxon>
        <taxon>Bacillaceae</taxon>
        <taxon>Halalkalibacter</taxon>
    </lineage>
</organism>
<dbReference type="AlphaFoldDB" id="W4Q8A3"/>